<keyword evidence="6" id="KW-0653">Protein transport</keyword>
<evidence type="ECO:0000256" key="2">
    <source>
        <dbReference type="ARBA" id="ARBA00022448"/>
    </source>
</evidence>
<keyword evidence="4 15" id="KW-0732">Signal</keyword>
<dbReference type="PANTHER" id="PTHR48071">
    <property type="entry name" value="SRCR DOMAIN-CONTAINING PROTEIN"/>
    <property type="match status" value="1"/>
</dbReference>
<protein>
    <recommendedName>
        <fullName evidence="12">Scavenger receptor cysteine-rich domain-containing protein DMBT1</fullName>
    </recommendedName>
    <alternativeName>
        <fullName evidence="13">Deleted in malignant brain tumors 1 protein</fullName>
    </alternativeName>
    <alternativeName>
        <fullName evidence="11">Hensin</fullName>
    </alternativeName>
</protein>
<dbReference type="GO" id="GO:0016020">
    <property type="term" value="C:membrane"/>
    <property type="evidence" value="ECO:0007669"/>
    <property type="project" value="UniProtKB-SubCell"/>
</dbReference>
<evidence type="ECO:0000313" key="19">
    <source>
        <dbReference type="EMBL" id="KAK7089754.1"/>
    </source>
</evidence>
<dbReference type="SMART" id="SM00042">
    <property type="entry name" value="CUB"/>
    <property type="match status" value="1"/>
</dbReference>
<dbReference type="SMART" id="SM00202">
    <property type="entry name" value="SR"/>
    <property type="match status" value="2"/>
</dbReference>
<proteinExistence type="predicted"/>
<keyword evidence="3" id="KW-0812">Transmembrane</keyword>
<dbReference type="InterPro" id="IPR000859">
    <property type="entry name" value="CUB_dom"/>
</dbReference>
<name>A0AAN9AN74_9CAEN</name>
<dbReference type="Gene3D" id="2.60.40.4100">
    <property type="entry name" value="Zona pellucida, ZP-C domain"/>
    <property type="match status" value="1"/>
</dbReference>
<feature type="domain" description="CUB" evidence="16">
    <location>
        <begin position="244"/>
        <end position="352"/>
    </location>
</feature>
<feature type="domain" description="SRCR" evidence="17">
    <location>
        <begin position="21"/>
        <end position="136"/>
    </location>
</feature>
<dbReference type="Proteomes" id="UP001374579">
    <property type="component" value="Unassembled WGS sequence"/>
</dbReference>
<feature type="disulfide bond" evidence="14">
    <location>
        <begin position="213"/>
        <end position="223"/>
    </location>
</feature>
<evidence type="ECO:0000256" key="6">
    <source>
        <dbReference type="ARBA" id="ARBA00022927"/>
    </source>
</evidence>
<evidence type="ECO:0000256" key="8">
    <source>
        <dbReference type="ARBA" id="ARBA00023136"/>
    </source>
</evidence>
<dbReference type="CDD" id="cd00041">
    <property type="entry name" value="CUB"/>
    <property type="match status" value="1"/>
</dbReference>
<keyword evidence="9 14" id="KW-1015">Disulfide bond</keyword>
<evidence type="ECO:0000256" key="1">
    <source>
        <dbReference type="ARBA" id="ARBA00004167"/>
    </source>
</evidence>
<evidence type="ECO:0000256" key="4">
    <source>
        <dbReference type="ARBA" id="ARBA00022729"/>
    </source>
</evidence>
<dbReference type="Pfam" id="PF23344">
    <property type="entry name" value="ZP-N"/>
    <property type="match status" value="1"/>
</dbReference>
<dbReference type="Pfam" id="PF00530">
    <property type="entry name" value="SRCR"/>
    <property type="match status" value="2"/>
</dbReference>
<evidence type="ECO:0000256" key="14">
    <source>
        <dbReference type="PROSITE-ProRule" id="PRU00196"/>
    </source>
</evidence>
<keyword evidence="8" id="KW-0472">Membrane</keyword>
<evidence type="ECO:0000256" key="7">
    <source>
        <dbReference type="ARBA" id="ARBA00022989"/>
    </source>
</evidence>
<dbReference type="FunFam" id="3.10.250.10:FF:000016">
    <property type="entry name" value="Scavenger receptor cysteine-rich protein type 12"/>
    <property type="match status" value="2"/>
</dbReference>
<evidence type="ECO:0000259" key="17">
    <source>
        <dbReference type="PROSITE" id="PS50287"/>
    </source>
</evidence>
<comment type="caution">
    <text evidence="19">The sequence shown here is derived from an EMBL/GenBank/DDBJ whole genome shotgun (WGS) entry which is preliminary data.</text>
</comment>
<feature type="signal peptide" evidence="15">
    <location>
        <begin position="1"/>
        <end position="26"/>
    </location>
</feature>
<organism evidence="19 20">
    <name type="scientific">Littorina saxatilis</name>
    <dbReference type="NCBI Taxonomy" id="31220"/>
    <lineage>
        <taxon>Eukaryota</taxon>
        <taxon>Metazoa</taxon>
        <taxon>Spiralia</taxon>
        <taxon>Lophotrochozoa</taxon>
        <taxon>Mollusca</taxon>
        <taxon>Gastropoda</taxon>
        <taxon>Caenogastropoda</taxon>
        <taxon>Littorinimorpha</taxon>
        <taxon>Littorinoidea</taxon>
        <taxon>Littorinidae</taxon>
        <taxon>Littorina</taxon>
    </lineage>
</organism>
<dbReference type="InterPro" id="IPR001507">
    <property type="entry name" value="ZP_dom"/>
</dbReference>
<reference evidence="19 20" key="1">
    <citation type="submission" date="2024-02" db="EMBL/GenBank/DDBJ databases">
        <title>Chromosome-scale genome assembly of the rough periwinkle Littorina saxatilis.</title>
        <authorList>
            <person name="De Jode A."/>
            <person name="Faria R."/>
            <person name="Formenti G."/>
            <person name="Sims Y."/>
            <person name="Smith T.P."/>
            <person name="Tracey A."/>
            <person name="Wood J.M.D."/>
            <person name="Zagrodzka Z.B."/>
            <person name="Johannesson K."/>
            <person name="Butlin R.K."/>
            <person name="Leder E.H."/>
        </authorList>
    </citation>
    <scope>NUCLEOTIDE SEQUENCE [LARGE SCALE GENOMIC DNA]</scope>
    <source>
        <strain evidence="19">Snail1</strain>
        <tissue evidence="19">Muscle</tissue>
    </source>
</reference>
<gene>
    <name evidence="19" type="ORF">V1264_024952</name>
</gene>
<feature type="disulfide bond" evidence="14">
    <location>
        <begin position="105"/>
        <end position="115"/>
    </location>
</feature>
<dbReference type="Pfam" id="PF00100">
    <property type="entry name" value="Zona_pellucida"/>
    <property type="match status" value="1"/>
</dbReference>
<dbReference type="PROSITE" id="PS50287">
    <property type="entry name" value="SRCR_2"/>
    <property type="match status" value="2"/>
</dbReference>
<dbReference type="InterPro" id="IPR036772">
    <property type="entry name" value="SRCR-like_dom_sf"/>
</dbReference>
<feature type="domain" description="ZP" evidence="18">
    <location>
        <begin position="361"/>
        <end position="635"/>
    </location>
</feature>
<dbReference type="PROSITE" id="PS01180">
    <property type="entry name" value="CUB"/>
    <property type="match status" value="1"/>
</dbReference>
<feature type="chain" id="PRO_5042828012" description="Scavenger receptor cysteine-rich domain-containing protein DMBT1" evidence="15">
    <location>
        <begin position="27"/>
        <end position="671"/>
    </location>
</feature>
<dbReference type="PROSITE" id="PS51034">
    <property type="entry name" value="ZP_2"/>
    <property type="match status" value="1"/>
</dbReference>
<dbReference type="PANTHER" id="PTHR48071:SF18">
    <property type="entry name" value="DELETED IN MALIGNANT BRAIN TUMORS 1 PROTEIN-RELATED"/>
    <property type="match status" value="1"/>
</dbReference>
<feature type="domain" description="SRCR" evidence="17">
    <location>
        <begin position="143"/>
        <end position="242"/>
    </location>
</feature>
<dbReference type="InterPro" id="IPR035914">
    <property type="entry name" value="Sperma_CUB_dom_sf"/>
</dbReference>
<dbReference type="PRINTS" id="PR00258">
    <property type="entry name" value="SPERACTRCPTR"/>
</dbReference>
<dbReference type="Gene3D" id="2.60.120.290">
    <property type="entry name" value="Spermadhesin, CUB domain"/>
    <property type="match status" value="1"/>
</dbReference>
<dbReference type="Gene3D" id="2.60.40.3210">
    <property type="entry name" value="Zona pellucida, ZP-N domain"/>
    <property type="match status" value="1"/>
</dbReference>
<dbReference type="GO" id="GO:0015031">
    <property type="term" value="P:protein transport"/>
    <property type="evidence" value="ECO:0007669"/>
    <property type="project" value="UniProtKB-KW"/>
</dbReference>
<dbReference type="InterPro" id="IPR042235">
    <property type="entry name" value="ZP-C_dom"/>
</dbReference>
<dbReference type="InterPro" id="IPR055355">
    <property type="entry name" value="ZP-C"/>
</dbReference>
<dbReference type="InterPro" id="IPR055356">
    <property type="entry name" value="ZP-N"/>
</dbReference>
<comment type="caution">
    <text evidence="14">Lacks conserved residue(s) required for the propagation of feature annotation.</text>
</comment>
<evidence type="ECO:0000256" key="11">
    <source>
        <dbReference type="ARBA" id="ARBA00030560"/>
    </source>
</evidence>
<evidence type="ECO:0000256" key="9">
    <source>
        <dbReference type="ARBA" id="ARBA00023157"/>
    </source>
</evidence>
<evidence type="ECO:0000259" key="18">
    <source>
        <dbReference type="PROSITE" id="PS51034"/>
    </source>
</evidence>
<evidence type="ECO:0000256" key="12">
    <source>
        <dbReference type="ARBA" id="ARBA00047197"/>
    </source>
</evidence>
<dbReference type="Gene3D" id="3.10.250.10">
    <property type="entry name" value="SRCR-like domain"/>
    <property type="match status" value="2"/>
</dbReference>
<dbReference type="SUPFAM" id="SSF49854">
    <property type="entry name" value="Spermadhesin, CUB domain"/>
    <property type="match status" value="1"/>
</dbReference>
<dbReference type="InterPro" id="IPR001190">
    <property type="entry name" value="SRCR"/>
</dbReference>
<dbReference type="AlphaFoldDB" id="A0AAN9AN74"/>
<evidence type="ECO:0000256" key="10">
    <source>
        <dbReference type="ARBA" id="ARBA00023180"/>
    </source>
</evidence>
<evidence type="ECO:0000256" key="5">
    <source>
        <dbReference type="ARBA" id="ARBA00022737"/>
    </source>
</evidence>
<evidence type="ECO:0000313" key="20">
    <source>
        <dbReference type="Proteomes" id="UP001374579"/>
    </source>
</evidence>
<dbReference type="SMART" id="SM00241">
    <property type="entry name" value="ZP"/>
    <property type="match status" value="1"/>
</dbReference>
<keyword evidence="2" id="KW-0813">Transport</keyword>
<evidence type="ECO:0000256" key="13">
    <source>
        <dbReference type="ARBA" id="ARBA00047200"/>
    </source>
</evidence>
<evidence type="ECO:0000256" key="3">
    <source>
        <dbReference type="ARBA" id="ARBA00022692"/>
    </source>
</evidence>
<sequence length="671" mass="73767">MAVDNRKTHLLCFLYSVLWTLTVLKGQLAKAAGPTQASITVSIQAGDSAVKVFHDGAWSKICATDWDSKDAQVVCRMLGYWHGQGTAVLGQANLGDVILVDNMDCHGNETSLAQCNFNGFKPTVCSVPAVGAVRCDAASEVHVRLADGYAPWEGRLEVQNGGVWRPVCHQDFDDFDAQVVCRMLGLRSKGGKAHTEQKFALSNLPPLIYRLDCTGAETEITQCKGKDYNQGEQCTNAGVECYSCGALYTGERGEVQSENFPLSYPRYSDCLYVIRPANEKQLYKLEFGNFSTEQCCDTLEASVLKDASNMPGGTKYSGKAAPPLLLGKAFALHFVTDGSNSMQGFHAKWSPALVEDVVSVTCEAGQFTVDIDLNFLKRLYPLSSEATIALADPSCVGTIRSTNGEDHLIISSKTNSCGTKIVSSGKVTQYNNFLVDRVFAQGNTMIVRDRRWEIPFQCTVGSSDDFQVHYNPVPDRGRRAAILPEVVPEVTSAHVRQRREVRGSVSVDLTFPVTFTPYQDRAFNLVASIPLSRRLGDDIDLRLEMTGGDLDLKMVLQNCYTKPNIVTNTTYYIIQDGCSKDSSTEILSLKQHVTDFRFTAFEFAGDFPLVYVTCDVRICSANENTPKCTQSCIAPAPLAEKRSVNEPIINRKSESKLGLYKISFGPITLRK</sequence>
<evidence type="ECO:0000256" key="15">
    <source>
        <dbReference type="SAM" id="SignalP"/>
    </source>
</evidence>
<dbReference type="SUPFAM" id="SSF56487">
    <property type="entry name" value="SRCR-like"/>
    <property type="match status" value="2"/>
</dbReference>
<dbReference type="Pfam" id="PF00431">
    <property type="entry name" value="CUB"/>
    <property type="match status" value="1"/>
</dbReference>
<evidence type="ECO:0000259" key="16">
    <source>
        <dbReference type="PROSITE" id="PS01180"/>
    </source>
</evidence>
<dbReference type="EMBL" id="JBAMIC010000622">
    <property type="protein sequence ID" value="KAK7089754.1"/>
    <property type="molecule type" value="Genomic_DNA"/>
</dbReference>
<comment type="subcellular location">
    <subcellularLocation>
        <location evidence="1">Membrane</location>
        <topology evidence="1">Single-pass membrane protein</topology>
    </subcellularLocation>
</comment>
<keyword evidence="10" id="KW-0325">Glycoprotein</keyword>
<accession>A0AAN9AN74</accession>
<keyword evidence="7" id="KW-1133">Transmembrane helix</keyword>
<keyword evidence="5" id="KW-0677">Repeat</keyword>
<keyword evidence="20" id="KW-1185">Reference proteome</keyword>